<evidence type="ECO:0000313" key="3">
    <source>
        <dbReference type="EMBL" id="GAA3702850.1"/>
    </source>
</evidence>
<dbReference type="Gene3D" id="1.20.120.450">
    <property type="entry name" value="dinb family like domain"/>
    <property type="match status" value="1"/>
</dbReference>
<keyword evidence="3" id="KW-0413">Isomerase</keyword>
<dbReference type="Proteomes" id="UP001500051">
    <property type="component" value="Unassembled WGS sequence"/>
</dbReference>
<organism evidence="3 4">
    <name type="scientific">Microlunatus aurantiacus</name>
    <dbReference type="NCBI Taxonomy" id="446786"/>
    <lineage>
        <taxon>Bacteria</taxon>
        <taxon>Bacillati</taxon>
        <taxon>Actinomycetota</taxon>
        <taxon>Actinomycetes</taxon>
        <taxon>Propionibacteriales</taxon>
        <taxon>Propionibacteriaceae</taxon>
        <taxon>Microlunatus</taxon>
    </lineage>
</organism>
<dbReference type="RefSeq" id="WP_344812181.1">
    <property type="nucleotide sequence ID" value="NZ_BAAAYX010000004.1"/>
</dbReference>
<proteinExistence type="predicted"/>
<dbReference type="EMBL" id="BAAAYX010000004">
    <property type="protein sequence ID" value="GAA3702850.1"/>
    <property type="molecule type" value="Genomic_DNA"/>
</dbReference>
<reference evidence="4" key="1">
    <citation type="journal article" date="2019" name="Int. J. Syst. Evol. Microbiol.">
        <title>The Global Catalogue of Microorganisms (GCM) 10K type strain sequencing project: providing services to taxonomists for standard genome sequencing and annotation.</title>
        <authorList>
            <consortium name="The Broad Institute Genomics Platform"/>
            <consortium name="The Broad Institute Genome Sequencing Center for Infectious Disease"/>
            <person name="Wu L."/>
            <person name="Ma J."/>
        </authorList>
    </citation>
    <scope>NUCLEOTIDE SEQUENCE [LARGE SCALE GENOMIC DNA]</scope>
    <source>
        <strain evidence="4">JCM 16548</strain>
    </source>
</reference>
<evidence type="ECO:0000313" key="4">
    <source>
        <dbReference type="Proteomes" id="UP001500051"/>
    </source>
</evidence>
<sequence length="218" mass="23512">MDDTTWQLIANERRTMADLLEGLTPDQWEVTSLCSEWRVRDVAAHLAMTPTGAPPVATMLRALVTTRGRLWPAVRDVAVAYAAARPEDLVAGLRRDAASRRKSVFVQAENILPDLVIHGQDIAVPLGIDRAVPPAAGRVALSRIWSLGWPFHARRRFAGVTVRAEDCDWSAGQGPEVRGSTAQLLAEMTGRSVGGDLHGPGAEAVRRRTAPAPTVSAT</sequence>
<evidence type="ECO:0000259" key="2">
    <source>
        <dbReference type="Pfam" id="PF11716"/>
    </source>
</evidence>
<dbReference type="InterPro" id="IPR024344">
    <property type="entry name" value="MDMPI_metal-binding"/>
</dbReference>
<evidence type="ECO:0000256" key="1">
    <source>
        <dbReference type="SAM" id="MobiDB-lite"/>
    </source>
</evidence>
<dbReference type="InterPro" id="IPR017517">
    <property type="entry name" value="Maleyloyr_isom"/>
</dbReference>
<name>A0ABP7DDN9_9ACTN</name>
<accession>A0ABP7DDN9</accession>
<dbReference type="SUPFAM" id="SSF109854">
    <property type="entry name" value="DinB/YfiT-like putative metalloenzymes"/>
    <property type="match status" value="1"/>
</dbReference>
<feature type="domain" description="Mycothiol-dependent maleylpyruvate isomerase metal-binding" evidence="2">
    <location>
        <begin position="11"/>
        <end position="102"/>
    </location>
</feature>
<dbReference type="GO" id="GO:0016853">
    <property type="term" value="F:isomerase activity"/>
    <property type="evidence" value="ECO:0007669"/>
    <property type="project" value="UniProtKB-KW"/>
</dbReference>
<gene>
    <name evidence="3" type="ORF">GCM10022204_19980</name>
</gene>
<keyword evidence="4" id="KW-1185">Reference proteome</keyword>
<dbReference type="Pfam" id="PF11716">
    <property type="entry name" value="MDMPI_N"/>
    <property type="match status" value="1"/>
</dbReference>
<comment type="caution">
    <text evidence="3">The sequence shown here is derived from an EMBL/GenBank/DDBJ whole genome shotgun (WGS) entry which is preliminary data.</text>
</comment>
<dbReference type="InterPro" id="IPR034660">
    <property type="entry name" value="DinB/YfiT-like"/>
</dbReference>
<dbReference type="NCBIfam" id="TIGR03083">
    <property type="entry name" value="maleylpyruvate isomerase family mycothiol-dependent enzyme"/>
    <property type="match status" value="1"/>
</dbReference>
<protein>
    <submittedName>
        <fullName evidence="3">Maleylpyruvate isomerase family mycothiol-dependent enzyme</fullName>
    </submittedName>
</protein>
<feature type="region of interest" description="Disordered" evidence="1">
    <location>
        <begin position="192"/>
        <end position="218"/>
    </location>
</feature>